<dbReference type="EMBL" id="CP000828">
    <property type="protein sequence ID" value="ABW30965.1"/>
    <property type="molecule type" value="Genomic_DNA"/>
</dbReference>
<sequence length="65" mass="7334">MKLGQKVRVCQIRDRFSSALNDKVGEMGTIQEFKMTDGSGIGVVVAFSDKTSSWFFEEELETGRR</sequence>
<dbReference type="Pfam" id="PF11061">
    <property type="entry name" value="Tsr0524-like"/>
    <property type="match status" value="1"/>
</dbReference>
<dbReference type="OrthoDB" id="426811at2"/>
<dbReference type="KEGG" id="amr:AM1_6033"/>
<organism evidence="1 2">
    <name type="scientific">Acaryochloris marina (strain MBIC 11017)</name>
    <dbReference type="NCBI Taxonomy" id="329726"/>
    <lineage>
        <taxon>Bacteria</taxon>
        <taxon>Bacillati</taxon>
        <taxon>Cyanobacteriota</taxon>
        <taxon>Cyanophyceae</taxon>
        <taxon>Acaryochloridales</taxon>
        <taxon>Acaryochloridaceae</taxon>
        <taxon>Acaryochloris</taxon>
    </lineage>
</organism>
<gene>
    <name evidence="1" type="ordered locus">AM1_6033</name>
</gene>
<dbReference type="HOGENOM" id="CLU_191597_0_0_3"/>
<proteinExistence type="predicted"/>
<dbReference type="AlphaFoldDB" id="B0C2S7"/>
<evidence type="ECO:0000313" key="1">
    <source>
        <dbReference type="EMBL" id="ABW30965.1"/>
    </source>
</evidence>
<reference evidence="1 2" key="1">
    <citation type="journal article" date="2008" name="Proc. Natl. Acad. Sci. U.S.A.">
        <title>Niche adaptation and genome expansion in the chlorophyll d-producing cyanobacterium Acaryochloris marina.</title>
        <authorList>
            <person name="Swingley W.D."/>
            <person name="Chen M."/>
            <person name="Cheung P.C."/>
            <person name="Conrad A.L."/>
            <person name="Dejesa L.C."/>
            <person name="Hao J."/>
            <person name="Honchak B.M."/>
            <person name="Karbach L.E."/>
            <person name="Kurdoglu A."/>
            <person name="Lahiri S."/>
            <person name="Mastrian S.D."/>
            <person name="Miyashita H."/>
            <person name="Page L."/>
            <person name="Ramakrishna P."/>
            <person name="Satoh S."/>
            <person name="Sattley W.M."/>
            <person name="Shimada Y."/>
            <person name="Taylor H.L."/>
            <person name="Tomo T."/>
            <person name="Tsuchiya T."/>
            <person name="Wang Z.T."/>
            <person name="Raymond J."/>
            <person name="Mimuro M."/>
            <person name="Blankenship R.E."/>
            <person name="Touchman J.W."/>
        </authorList>
    </citation>
    <scope>NUCLEOTIDE SEQUENCE [LARGE SCALE GENOMIC DNA]</scope>
    <source>
        <strain evidence="2">MBIC 11017</strain>
    </source>
</reference>
<evidence type="ECO:0008006" key="3">
    <source>
        <dbReference type="Google" id="ProtNLM"/>
    </source>
</evidence>
<accession>B0C2S7</accession>
<keyword evidence="2" id="KW-1185">Reference proteome</keyword>
<dbReference type="Proteomes" id="UP000000268">
    <property type="component" value="Chromosome"/>
</dbReference>
<dbReference type="RefSeq" id="WP_010473025.1">
    <property type="nucleotide sequence ID" value="NC_009925.1"/>
</dbReference>
<evidence type="ECO:0000313" key="2">
    <source>
        <dbReference type="Proteomes" id="UP000000268"/>
    </source>
</evidence>
<dbReference type="eggNOG" id="ENOG5032ZJ2">
    <property type="taxonomic scope" value="Bacteria"/>
</dbReference>
<protein>
    <recommendedName>
        <fullName evidence="3">Cytochrome b6-f complex subunit PetP</fullName>
    </recommendedName>
</protein>
<dbReference type="STRING" id="329726.AM1_6033"/>
<name>B0C2S7_ACAM1</name>
<dbReference type="InterPro" id="IPR021291">
    <property type="entry name" value="Tsr0524-like"/>
</dbReference>